<accession>A0A7J6KVD8</accession>
<dbReference type="AlphaFoldDB" id="A0A7J6KVD8"/>
<dbReference type="Proteomes" id="UP000570595">
    <property type="component" value="Unassembled WGS sequence"/>
</dbReference>
<dbReference type="EMBL" id="JABAHT010001019">
    <property type="protein sequence ID" value="KAF4650551.1"/>
    <property type="molecule type" value="Genomic_DNA"/>
</dbReference>
<feature type="compositionally biased region" description="Polar residues" evidence="1">
    <location>
        <begin position="384"/>
        <end position="393"/>
    </location>
</feature>
<sequence>MGLTFSRLGLLLAAAATQPNQHQDTDHDFWVPPLPGHYKNDNPRVGELPSVSLDISLNEADKRQDFNIKLGKHSQRGYLVPIASTARILLQKTDLTEDFNCSFKKCARLHFIEPTVGLTKAYVTYSIPKGDRRVHPPGIYLCPVKDQGWTLYFGPTRQGYLRQISSLRFPVALEFVPGSKVASRASEVAAMLEVLGDLWIPPRLGEYTSVRYPTGVGQLPSAMVKISYDEANRRQVFEVDLGGYSERGYLSPTTTRRFVSLKKIDGTEEARFPLERCARFIFAEKYNAAREAYRAYGLLGKLTGYPTTAMHLCRVDDQGWTIYLGAKRENSHVVRLFAPVVLKSPPIPGPVASRRESERAAENSPPGSSPEPAPADPTLEASDEGNNATTISYGESEEIPSVETLGKTPPDSAKRTISGGSAFEGGDEVSRPNIGPKRVVTVKTLEEILPRYNQEAASSMDAAPVIAEENRLVFPANHDGFEETTTVNTLGETPVESSLGAAQTAALDGAGPSINHQVLSPPSTGYYMGAFGIEEQEEKGTVEVRVGITDLSAKLILRADLRQAHVDLDPAPLERACNDCWRLAVKSSDENSDHVEGAVDAIRDLAGIDSLDMEDILLCFVDGKWKLLLGSRSLRVVYLDKWNPKRSASRKRTSTTRNRIPAPTEKRRKRRS</sequence>
<protein>
    <submittedName>
        <fullName evidence="3">Uncharacterized protein</fullName>
    </submittedName>
</protein>
<name>A0A7J6KVD8_PEROL</name>
<keyword evidence="2" id="KW-0732">Signal</keyword>
<gene>
    <name evidence="3" type="ORF">FOZ61_000202</name>
</gene>
<feature type="chain" id="PRO_5029593105" evidence="2">
    <location>
        <begin position="18"/>
        <end position="672"/>
    </location>
</feature>
<dbReference type="OrthoDB" id="10305414at2759"/>
<feature type="region of interest" description="Disordered" evidence="1">
    <location>
        <begin position="347"/>
        <end position="435"/>
    </location>
</feature>
<comment type="caution">
    <text evidence="3">The sequence shown here is derived from an EMBL/GenBank/DDBJ whole genome shotgun (WGS) entry which is preliminary data.</text>
</comment>
<reference evidence="3 4" key="1">
    <citation type="submission" date="2020-04" db="EMBL/GenBank/DDBJ databases">
        <title>Perkinsus olseni comparative genomics.</title>
        <authorList>
            <person name="Bogema D.R."/>
        </authorList>
    </citation>
    <scope>NUCLEOTIDE SEQUENCE [LARGE SCALE GENOMIC DNA]</scope>
    <source>
        <strain evidence="3">ATCC PRA-179</strain>
    </source>
</reference>
<feature type="region of interest" description="Disordered" evidence="1">
    <location>
        <begin position="648"/>
        <end position="672"/>
    </location>
</feature>
<evidence type="ECO:0000313" key="4">
    <source>
        <dbReference type="Proteomes" id="UP000570595"/>
    </source>
</evidence>
<feature type="signal peptide" evidence="2">
    <location>
        <begin position="1"/>
        <end position="17"/>
    </location>
</feature>
<evidence type="ECO:0000313" key="3">
    <source>
        <dbReference type="EMBL" id="KAF4650551.1"/>
    </source>
</evidence>
<evidence type="ECO:0000256" key="1">
    <source>
        <dbReference type="SAM" id="MobiDB-lite"/>
    </source>
</evidence>
<proteinExistence type="predicted"/>
<evidence type="ECO:0000256" key="2">
    <source>
        <dbReference type="SAM" id="SignalP"/>
    </source>
</evidence>
<organism evidence="3 4">
    <name type="scientific">Perkinsus olseni</name>
    <name type="common">Perkinsus atlanticus</name>
    <dbReference type="NCBI Taxonomy" id="32597"/>
    <lineage>
        <taxon>Eukaryota</taxon>
        <taxon>Sar</taxon>
        <taxon>Alveolata</taxon>
        <taxon>Perkinsozoa</taxon>
        <taxon>Perkinsea</taxon>
        <taxon>Perkinsida</taxon>
        <taxon>Perkinsidae</taxon>
        <taxon>Perkinsus</taxon>
    </lineage>
</organism>